<dbReference type="PaxDb" id="880073-Calab_3531"/>
<keyword evidence="13" id="KW-0175">Coiled coil</keyword>
<evidence type="ECO:0000313" key="20">
    <source>
        <dbReference type="Proteomes" id="UP000183868"/>
    </source>
</evidence>
<keyword evidence="19" id="KW-1185">Reference proteome</keyword>
<keyword evidence="8" id="KW-0067">ATP-binding</keyword>
<dbReference type="Proteomes" id="UP000183868">
    <property type="component" value="Chromosome"/>
</dbReference>
<dbReference type="NCBIfam" id="TIGR01007">
    <property type="entry name" value="eps_fam"/>
    <property type="match status" value="1"/>
</dbReference>
<comment type="subcellular location">
    <subcellularLocation>
        <location evidence="1">Cell membrane</location>
        <topology evidence="1">Multi-pass membrane protein</topology>
    </subcellularLocation>
</comment>
<dbReference type="InterPro" id="IPR033756">
    <property type="entry name" value="YlxH/NBP35"/>
</dbReference>
<dbReference type="InterPro" id="IPR003856">
    <property type="entry name" value="LPS_length_determ_N"/>
</dbReference>
<dbReference type="InterPro" id="IPR050445">
    <property type="entry name" value="Bact_polysacc_biosynth/exp"/>
</dbReference>
<evidence type="ECO:0000313" key="18">
    <source>
        <dbReference type="EMBL" id="EHO43130.1"/>
    </source>
</evidence>
<dbReference type="KEGG" id="caby:Cabys_2470"/>
<dbReference type="SUPFAM" id="SSF52540">
    <property type="entry name" value="P-loop containing nucleoside triphosphate hydrolases"/>
    <property type="match status" value="1"/>
</dbReference>
<reference evidence="18 19" key="1">
    <citation type="submission" date="2011-09" db="EMBL/GenBank/DDBJ databases">
        <title>The permanent draft genome of Caldithrix abyssi DSM 13497.</title>
        <authorList>
            <consortium name="US DOE Joint Genome Institute (JGI-PGF)"/>
            <person name="Lucas S."/>
            <person name="Han J."/>
            <person name="Lapidus A."/>
            <person name="Bruce D."/>
            <person name="Goodwin L."/>
            <person name="Pitluck S."/>
            <person name="Peters L."/>
            <person name="Kyrpides N."/>
            <person name="Mavromatis K."/>
            <person name="Ivanova N."/>
            <person name="Mikhailova N."/>
            <person name="Chertkov O."/>
            <person name="Detter J.C."/>
            <person name="Tapia R."/>
            <person name="Han C."/>
            <person name="Land M."/>
            <person name="Hauser L."/>
            <person name="Markowitz V."/>
            <person name="Cheng J.-F."/>
            <person name="Hugenholtz P."/>
            <person name="Woyke T."/>
            <person name="Wu D."/>
            <person name="Spring S."/>
            <person name="Brambilla E."/>
            <person name="Klenk H.-P."/>
            <person name="Eisen J.A."/>
        </authorList>
    </citation>
    <scope>NUCLEOTIDE SEQUENCE [LARGE SCALE GENOMIC DNA]</scope>
    <source>
        <strain evidence="18 19">DSM 13497</strain>
    </source>
</reference>
<dbReference type="GO" id="GO:0042802">
    <property type="term" value="F:identical protein binding"/>
    <property type="evidence" value="ECO:0007669"/>
    <property type="project" value="UniProtKB-ARBA"/>
</dbReference>
<dbReference type="InParanoid" id="H1XXK6"/>
<comment type="catalytic activity">
    <reaction evidence="12">
        <text>L-tyrosyl-[protein] + ATP = O-phospho-L-tyrosyl-[protein] + ADP + H(+)</text>
        <dbReference type="Rhea" id="RHEA:10596"/>
        <dbReference type="Rhea" id="RHEA-COMP:10136"/>
        <dbReference type="Rhea" id="RHEA-COMP:20101"/>
        <dbReference type="ChEBI" id="CHEBI:15378"/>
        <dbReference type="ChEBI" id="CHEBI:30616"/>
        <dbReference type="ChEBI" id="CHEBI:46858"/>
        <dbReference type="ChEBI" id="CHEBI:61978"/>
        <dbReference type="ChEBI" id="CHEBI:456216"/>
    </reaction>
</comment>
<feature type="coiled-coil region" evidence="13">
    <location>
        <begin position="321"/>
        <end position="389"/>
    </location>
</feature>
<evidence type="ECO:0000259" key="15">
    <source>
        <dbReference type="Pfam" id="PF02706"/>
    </source>
</evidence>
<evidence type="ECO:0000256" key="2">
    <source>
        <dbReference type="ARBA" id="ARBA00008883"/>
    </source>
</evidence>
<protein>
    <submittedName>
        <fullName evidence="18">Capsular exopolysaccharide family</fullName>
    </submittedName>
</protein>
<evidence type="ECO:0000259" key="16">
    <source>
        <dbReference type="Pfam" id="PF13807"/>
    </source>
</evidence>
<dbReference type="eggNOG" id="COG0489">
    <property type="taxonomic scope" value="Bacteria"/>
</dbReference>
<evidence type="ECO:0000313" key="17">
    <source>
        <dbReference type="EMBL" id="APF19219.1"/>
    </source>
</evidence>
<evidence type="ECO:0000256" key="3">
    <source>
        <dbReference type="ARBA" id="ARBA00022475"/>
    </source>
</evidence>
<evidence type="ECO:0000256" key="12">
    <source>
        <dbReference type="ARBA" id="ARBA00053015"/>
    </source>
</evidence>
<organism evidence="18 19">
    <name type="scientific">Caldithrix abyssi DSM 13497</name>
    <dbReference type="NCBI Taxonomy" id="880073"/>
    <lineage>
        <taxon>Bacteria</taxon>
        <taxon>Pseudomonadati</taxon>
        <taxon>Calditrichota</taxon>
        <taxon>Calditrichia</taxon>
        <taxon>Calditrichales</taxon>
        <taxon>Calditrichaceae</taxon>
        <taxon>Caldithrix</taxon>
    </lineage>
</organism>
<keyword evidence="4" id="KW-0808">Transferase</keyword>
<name>H1XXK6_CALAY</name>
<evidence type="ECO:0000256" key="10">
    <source>
        <dbReference type="ARBA" id="ARBA00023136"/>
    </source>
</evidence>
<evidence type="ECO:0000256" key="1">
    <source>
        <dbReference type="ARBA" id="ARBA00004651"/>
    </source>
</evidence>
<dbReference type="EMBL" id="CM001402">
    <property type="protein sequence ID" value="EHO43130.1"/>
    <property type="molecule type" value="Genomic_DNA"/>
</dbReference>
<dbReference type="GO" id="GO:0005886">
    <property type="term" value="C:plasma membrane"/>
    <property type="evidence" value="ECO:0007669"/>
    <property type="project" value="UniProtKB-SubCell"/>
</dbReference>
<dbReference type="Gene3D" id="3.40.50.300">
    <property type="entry name" value="P-loop containing nucleotide triphosphate hydrolases"/>
    <property type="match status" value="1"/>
</dbReference>
<keyword evidence="7" id="KW-0418">Kinase</keyword>
<evidence type="ECO:0000256" key="8">
    <source>
        <dbReference type="ARBA" id="ARBA00022840"/>
    </source>
</evidence>
<dbReference type="Proteomes" id="UP000004671">
    <property type="component" value="Chromosome"/>
</dbReference>
<comment type="similarity">
    <text evidence="2">Belongs to the etk/wzc family.</text>
</comment>
<dbReference type="Pfam" id="PF02706">
    <property type="entry name" value="Wzz"/>
    <property type="match status" value="1"/>
</dbReference>
<keyword evidence="10 14" id="KW-0472">Membrane</keyword>
<dbReference type="Pfam" id="PF13807">
    <property type="entry name" value="GNVR"/>
    <property type="match status" value="1"/>
</dbReference>
<keyword evidence="3" id="KW-1003">Cell membrane</keyword>
<dbReference type="InterPro" id="IPR032807">
    <property type="entry name" value="GNVR"/>
</dbReference>
<accession>H1XXK6</accession>
<feature type="domain" description="Polysaccharide chain length determinant N-terminal" evidence="15">
    <location>
        <begin position="23"/>
        <end position="109"/>
    </location>
</feature>
<dbReference type="STRING" id="880073.Cabys_2470"/>
<evidence type="ECO:0000256" key="7">
    <source>
        <dbReference type="ARBA" id="ARBA00022777"/>
    </source>
</evidence>
<dbReference type="PANTHER" id="PTHR32309:SF13">
    <property type="entry name" value="FERRIC ENTEROBACTIN TRANSPORT PROTEIN FEPE"/>
    <property type="match status" value="1"/>
</dbReference>
<evidence type="ECO:0000256" key="6">
    <source>
        <dbReference type="ARBA" id="ARBA00022741"/>
    </source>
</evidence>
<feature type="coiled-coil region" evidence="13">
    <location>
        <begin position="194"/>
        <end position="272"/>
    </location>
</feature>
<gene>
    <name evidence="17" type="ORF">Cabys_2470</name>
    <name evidence="18" type="ORF">Calab_3531</name>
</gene>
<evidence type="ECO:0000256" key="9">
    <source>
        <dbReference type="ARBA" id="ARBA00022989"/>
    </source>
</evidence>
<dbReference type="eggNOG" id="COG3206">
    <property type="taxonomic scope" value="Bacteria"/>
</dbReference>
<keyword evidence="9 14" id="KW-1133">Transmembrane helix</keyword>
<dbReference type="CDD" id="cd05387">
    <property type="entry name" value="BY-kinase"/>
    <property type="match status" value="1"/>
</dbReference>
<evidence type="ECO:0000256" key="11">
    <source>
        <dbReference type="ARBA" id="ARBA00023137"/>
    </source>
</evidence>
<dbReference type="AlphaFoldDB" id="H1XXK6"/>
<keyword evidence="11" id="KW-0829">Tyrosine-protein kinase</keyword>
<dbReference type="RefSeq" id="WP_006930621.1">
    <property type="nucleotide sequence ID" value="NZ_CM001402.1"/>
</dbReference>
<evidence type="ECO:0000256" key="5">
    <source>
        <dbReference type="ARBA" id="ARBA00022692"/>
    </source>
</evidence>
<feature type="transmembrane region" description="Helical" evidence="14">
    <location>
        <begin position="35"/>
        <end position="53"/>
    </location>
</feature>
<dbReference type="OrthoDB" id="9794577at2"/>
<dbReference type="FunCoup" id="H1XXK6">
    <property type="interactions" value="345"/>
</dbReference>
<dbReference type="EMBL" id="CP018099">
    <property type="protein sequence ID" value="APF19219.1"/>
    <property type="molecule type" value="Genomic_DNA"/>
</dbReference>
<dbReference type="InterPro" id="IPR027417">
    <property type="entry name" value="P-loop_NTPase"/>
</dbReference>
<dbReference type="HOGENOM" id="CLU_009912_2_2_0"/>
<feature type="transmembrane region" description="Helical" evidence="14">
    <location>
        <begin position="456"/>
        <end position="477"/>
    </location>
</feature>
<dbReference type="PANTHER" id="PTHR32309">
    <property type="entry name" value="TYROSINE-PROTEIN KINASE"/>
    <property type="match status" value="1"/>
</dbReference>
<dbReference type="GO" id="GO:0004713">
    <property type="term" value="F:protein tyrosine kinase activity"/>
    <property type="evidence" value="ECO:0007669"/>
    <property type="project" value="UniProtKB-KW"/>
</dbReference>
<sequence>METRVPGNFETDTWEGDEQPLHLTDYIRILYRGRWLIILSFIAVFSATVLYTFTTDPTYEASAVLLVESNDSMDRALFNLTTFGTQTNLLNNQIEILKSRNIAERVVKRLEKSAYRDSISFFKKLEDGSDLTFNQRVAIVMSSLEVEPRRDTDIITLTYRAGSPFEAAFLANVISEEFAKLNAETNRMEVSEMRKFIEDRLAIKAKELKESEEALKEFQEREKIASLDAETQELVTRLSETESFLEQARIELNSKLQLKKNLEEKLNERKETLPANLSEISTPYIQTLQQELARVVAERTSYVTALETQVQSKREFFTPELVRYDERIKALKKKIREEAAKIANSEMISDPLRISQDLVNQLINLSGEITATEAKIAALEDVLKVYNQRLENLPDKVLQLVRLERRKQVDEQTYMMLTQKLEEAKIQESAQARNVKIIDRAIKPNRPVKPNKRMNLMLGAMLGLGLGVGITFMIEYLDRSVRKPEDMERMGYNVLATIPKIELDKVEKSKIKQNESAKIEARLITHIDPKSPVSEAYRTLRTNLQFSKIEKDLKTILVTSAGPKEGKSTTAANLSIALAQAGNRVVIVDADLRRPILHSVFGTTKEEGLTNHLAGSISYEQVFKETVVENLSLVTSGVLPPNPSELLASKKMEDFLNKLCEDFDIVVLDSPPVIAVTDASILSTKVDGTLLVVYAGQTERDAIKRAANMLNSVSARLLGIVLNGFDVQGIYGSYYYYYYHHYYGGEGKSKPKRKFI</sequence>
<dbReference type="InterPro" id="IPR005702">
    <property type="entry name" value="Wzc-like_C"/>
</dbReference>
<evidence type="ECO:0000256" key="4">
    <source>
        <dbReference type="ARBA" id="ARBA00022679"/>
    </source>
</evidence>
<reference evidence="17 20" key="2">
    <citation type="submission" date="2016-11" db="EMBL/GenBank/DDBJ databases">
        <title>Genomic analysis of Caldithrix abyssi and proposal of a novel bacterial phylum Caldithrichaeota.</title>
        <authorList>
            <person name="Kublanov I."/>
            <person name="Sigalova O."/>
            <person name="Gavrilov S."/>
            <person name="Lebedinsky A."/>
            <person name="Ivanova N."/>
            <person name="Daum C."/>
            <person name="Reddy T."/>
            <person name="Klenk H.P."/>
            <person name="Goker M."/>
            <person name="Reva O."/>
            <person name="Miroshnichenko M."/>
            <person name="Kyprides N."/>
            <person name="Woyke T."/>
            <person name="Gelfand M."/>
        </authorList>
    </citation>
    <scope>NUCLEOTIDE SEQUENCE [LARGE SCALE GENOMIC DNA]</scope>
    <source>
        <strain evidence="17 20">LF13</strain>
    </source>
</reference>
<evidence type="ECO:0000313" key="19">
    <source>
        <dbReference type="Proteomes" id="UP000004671"/>
    </source>
</evidence>
<dbReference type="GO" id="GO:0005524">
    <property type="term" value="F:ATP binding"/>
    <property type="evidence" value="ECO:0007669"/>
    <property type="project" value="UniProtKB-KW"/>
</dbReference>
<dbReference type="FunFam" id="3.40.50.300:FF:000527">
    <property type="entry name" value="Tyrosine-protein kinase etk"/>
    <property type="match status" value="1"/>
</dbReference>
<evidence type="ECO:0000256" key="13">
    <source>
        <dbReference type="SAM" id="Coils"/>
    </source>
</evidence>
<feature type="domain" description="Tyrosine-protein kinase G-rich" evidence="16">
    <location>
        <begin position="399"/>
        <end position="473"/>
    </location>
</feature>
<evidence type="ECO:0000256" key="14">
    <source>
        <dbReference type="SAM" id="Phobius"/>
    </source>
</evidence>
<keyword evidence="6" id="KW-0547">Nucleotide-binding</keyword>
<dbReference type="Pfam" id="PF10609">
    <property type="entry name" value="ParA"/>
    <property type="match status" value="1"/>
</dbReference>
<proteinExistence type="inferred from homology"/>
<keyword evidence="5 14" id="KW-0812">Transmembrane</keyword>